<sequence>CALVFTKIRQTATRELAMERTGGKGDDDSRLMRDLCTLLVTIIAPVAAASSTNSPRRPVARRPRGGMSPAGAASMLLGASMALMLCGSVTFAIGFLLMPWVAGVALLFGFAGVISTLSSGLLPSSSSKEQRLRTPTQGRVRASAPMSSVPDKLVAWR</sequence>
<dbReference type="STRING" id="200361.A0A453GCX7"/>
<evidence type="ECO:0000256" key="2">
    <source>
        <dbReference type="SAM" id="Phobius"/>
    </source>
</evidence>
<evidence type="ECO:0000256" key="1">
    <source>
        <dbReference type="SAM" id="MobiDB-lite"/>
    </source>
</evidence>
<dbReference type="Proteomes" id="UP000015105">
    <property type="component" value="Chromosome 3D"/>
</dbReference>
<feature type="transmembrane region" description="Helical" evidence="2">
    <location>
        <begin position="70"/>
        <end position="94"/>
    </location>
</feature>
<keyword evidence="2" id="KW-0472">Membrane</keyword>
<reference evidence="3" key="4">
    <citation type="submission" date="2019-03" db="UniProtKB">
        <authorList>
            <consortium name="EnsemblPlants"/>
        </authorList>
    </citation>
    <scope>IDENTIFICATION</scope>
</reference>
<name>A0A453GCX7_AEGTS</name>
<keyword evidence="2" id="KW-0812">Transmembrane</keyword>
<evidence type="ECO:0000313" key="3">
    <source>
        <dbReference type="EnsemblPlants" id="AET3Gv20964800.1"/>
    </source>
</evidence>
<protein>
    <submittedName>
        <fullName evidence="3">Uncharacterized protein</fullName>
    </submittedName>
</protein>
<dbReference type="AlphaFoldDB" id="A0A453GCX7"/>
<feature type="region of interest" description="Disordered" evidence="1">
    <location>
        <begin position="122"/>
        <end position="157"/>
    </location>
</feature>
<dbReference type="PANTHER" id="PTHR34781:SF1">
    <property type="entry name" value="OS01G0923000 PROTEIN"/>
    <property type="match status" value="1"/>
</dbReference>
<reference evidence="4" key="1">
    <citation type="journal article" date="2014" name="Science">
        <title>Ancient hybridizations among the ancestral genomes of bread wheat.</title>
        <authorList>
            <consortium name="International Wheat Genome Sequencing Consortium,"/>
            <person name="Marcussen T."/>
            <person name="Sandve S.R."/>
            <person name="Heier L."/>
            <person name="Spannagl M."/>
            <person name="Pfeifer M."/>
            <person name="Jakobsen K.S."/>
            <person name="Wulff B.B."/>
            <person name="Steuernagel B."/>
            <person name="Mayer K.F."/>
            <person name="Olsen O.A."/>
        </authorList>
    </citation>
    <scope>NUCLEOTIDE SEQUENCE [LARGE SCALE GENOMIC DNA]</scope>
    <source>
        <strain evidence="4">cv. AL8/78</strain>
    </source>
</reference>
<reference evidence="3" key="5">
    <citation type="journal article" date="2021" name="G3 (Bethesda)">
        <title>Aegilops tauschii genome assembly Aet v5.0 features greater sequence contiguity and improved annotation.</title>
        <authorList>
            <person name="Wang L."/>
            <person name="Zhu T."/>
            <person name="Rodriguez J.C."/>
            <person name="Deal K.R."/>
            <person name="Dubcovsky J."/>
            <person name="McGuire P.E."/>
            <person name="Lux T."/>
            <person name="Spannagl M."/>
            <person name="Mayer K.F.X."/>
            <person name="Baldrich P."/>
            <person name="Meyers B.C."/>
            <person name="Huo N."/>
            <person name="Gu Y.Q."/>
            <person name="Zhou H."/>
            <person name="Devos K.M."/>
            <person name="Bennetzen J.L."/>
            <person name="Unver T."/>
            <person name="Budak H."/>
            <person name="Gulick P.J."/>
            <person name="Galiba G."/>
            <person name="Kalapos B."/>
            <person name="Nelson D.R."/>
            <person name="Li P."/>
            <person name="You F.M."/>
            <person name="Luo M.C."/>
            <person name="Dvorak J."/>
        </authorList>
    </citation>
    <scope>NUCLEOTIDE SEQUENCE [LARGE SCALE GENOMIC DNA]</scope>
    <source>
        <strain evidence="3">cv. AL8/78</strain>
    </source>
</reference>
<reference evidence="3" key="3">
    <citation type="journal article" date="2017" name="Nature">
        <title>Genome sequence of the progenitor of the wheat D genome Aegilops tauschii.</title>
        <authorList>
            <person name="Luo M.C."/>
            <person name="Gu Y.Q."/>
            <person name="Puiu D."/>
            <person name="Wang H."/>
            <person name="Twardziok S.O."/>
            <person name="Deal K.R."/>
            <person name="Huo N."/>
            <person name="Zhu T."/>
            <person name="Wang L."/>
            <person name="Wang Y."/>
            <person name="McGuire P.E."/>
            <person name="Liu S."/>
            <person name="Long H."/>
            <person name="Ramasamy R.K."/>
            <person name="Rodriguez J.C."/>
            <person name="Van S.L."/>
            <person name="Yuan L."/>
            <person name="Wang Z."/>
            <person name="Xia Z."/>
            <person name="Xiao L."/>
            <person name="Anderson O.D."/>
            <person name="Ouyang S."/>
            <person name="Liang Y."/>
            <person name="Zimin A.V."/>
            <person name="Pertea G."/>
            <person name="Qi P."/>
            <person name="Bennetzen J.L."/>
            <person name="Dai X."/>
            <person name="Dawson M.W."/>
            <person name="Muller H.G."/>
            <person name="Kugler K."/>
            <person name="Rivarola-Duarte L."/>
            <person name="Spannagl M."/>
            <person name="Mayer K.F.X."/>
            <person name="Lu F.H."/>
            <person name="Bevan M.W."/>
            <person name="Leroy P."/>
            <person name="Li P."/>
            <person name="You F.M."/>
            <person name="Sun Q."/>
            <person name="Liu Z."/>
            <person name="Lyons E."/>
            <person name="Wicker T."/>
            <person name="Salzberg S.L."/>
            <person name="Devos K.M."/>
            <person name="Dvorak J."/>
        </authorList>
    </citation>
    <scope>NUCLEOTIDE SEQUENCE [LARGE SCALE GENOMIC DNA]</scope>
    <source>
        <strain evidence="3">cv. AL8/78</strain>
    </source>
</reference>
<evidence type="ECO:0000313" key="4">
    <source>
        <dbReference type="Proteomes" id="UP000015105"/>
    </source>
</evidence>
<proteinExistence type="predicted"/>
<keyword evidence="2" id="KW-1133">Transmembrane helix</keyword>
<dbReference type="Gramene" id="AET3Gv20964800.1">
    <property type="protein sequence ID" value="AET3Gv20964800.1"/>
    <property type="gene ID" value="AET3Gv20964800"/>
</dbReference>
<dbReference type="EnsemblPlants" id="AET3Gv20964800.1">
    <property type="protein sequence ID" value="AET3Gv20964800.1"/>
    <property type="gene ID" value="AET3Gv20964800"/>
</dbReference>
<feature type="transmembrane region" description="Helical" evidence="2">
    <location>
        <begin position="100"/>
        <end position="122"/>
    </location>
</feature>
<organism evidence="3 4">
    <name type="scientific">Aegilops tauschii subsp. strangulata</name>
    <name type="common">Goatgrass</name>
    <dbReference type="NCBI Taxonomy" id="200361"/>
    <lineage>
        <taxon>Eukaryota</taxon>
        <taxon>Viridiplantae</taxon>
        <taxon>Streptophyta</taxon>
        <taxon>Embryophyta</taxon>
        <taxon>Tracheophyta</taxon>
        <taxon>Spermatophyta</taxon>
        <taxon>Magnoliopsida</taxon>
        <taxon>Liliopsida</taxon>
        <taxon>Poales</taxon>
        <taxon>Poaceae</taxon>
        <taxon>BOP clade</taxon>
        <taxon>Pooideae</taxon>
        <taxon>Triticodae</taxon>
        <taxon>Triticeae</taxon>
        <taxon>Triticinae</taxon>
        <taxon>Aegilops</taxon>
    </lineage>
</organism>
<keyword evidence="4" id="KW-1185">Reference proteome</keyword>
<dbReference type="PANTHER" id="PTHR34781">
    <property type="entry name" value="TRANSMEMBRANE PROTEIN"/>
    <property type="match status" value="1"/>
</dbReference>
<accession>A0A453GCX7</accession>
<reference evidence="4" key="2">
    <citation type="journal article" date="2017" name="Nat. Plants">
        <title>The Aegilops tauschii genome reveals multiple impacts of transposons.</title>
        <authorList>
            <person name="Zhao G."/>
            <person name="Zou C."/>
            <person name="Li K."/>
            <person name="Wang K."/>
            <person name="Li T."/>
            <person name="Gao L."/>
            <person name="Zhang X."/>
            <person name="Wang H."/>
            <person name="Yang Z."/>
            <person name="Liu X."/>
            <person name="Jiang W."/>
            <person name="Mao L."/>
            <person name="Kong X."/>
            <person name="Jiao Y."/>
            <person name="Jia J."/>
        </authorList>
    </citation>
    <scope>NUCLEOTIDE SEQUENCE [LARGE SCALE GENOMIC DNA]</scope>
    <source>
        <strain evidence="4">cv. AL8/78</strain>
    </source>
</reference>